<feature type="transmembrane region" description="Helical" evidence="5">
    <location>
        <begin position="140"/>
        <end position="159"/>
    </location>
</feature>
<accession>A0AAN9C009</accession>
<feature type="transmembrane region" description="Helical" evidence="5">
    <location>
        <begin position="78"/>
        <end position="95"/>
    </location>
</feature>
<reference evidence="6 7" key="1">
    <citation type="submission" date="2024-02" db="EMBL/GenBank/DDBJ databases">
        <title>Chromosome-scale genome assembly of the rough periwinkle Littorina saxatilis.</title>
        <authorList>
            <person name="De Jode A."/>
            <person name="Faria R."/>
            <person name="Formenti G."/>
            <person name="Sims Y."/>
            <person name="Smith T.P."/>
            <person name="Tracey A."/>
            <person name="Wood J.M.D."/>
            <person name="Zagrodzka Z.B."/>
            <person name="Johannesson K."/>
            <person name="Butlin R.K."/>
            <person name="Leder E.H."/>
        </authorList>
    </citation>
    <scope>NUCLEOTIDE SEQUENCE [LARGE SCALE GENOMIC DNA]</scope>
    <source>
        <strain evidence="6">Snail1</strain>
        <tissue evidence="6">Muscle</tissue>
    </source>
</reference>
<dbReference type="AlphaFoldDB" id="A0AAN9C009"/>
<evidence type="ECO:0000256" key="1">
    <source>
        <dbReference type="ARBA" id="ARBA00004141"/>
    </source>
</evidence>
<evidence type="ECO:0000256" key="4">
    <source>
        <dbReference type="ARBA" id="ARBA00023136"/>
    </source>
</evidence>
<dbReference type="InterPro" id="IPR004031">
    <property type="entry name" value="PMP22/EMP/MP20/Claudin"/>
</dbReference>
<dbReference type="Proteomes" id="UP001374579">
    <property type="component" value="Unassembled WGS sequence"/>
</dbReference>
<evidence type="ECO:0000256" key="2">
    <source>
        <dbReference type="ARBA" id="ARBA00022692"/>
    </source>
</evidence>
<proteinExistence type="predicted"/>
<gene>
    <name evidence="6" type="ORF">V1264_000781</name>
</gene>
<protein>
    <submittedName>
        <fullName evidence="6">Uncharacterized protein</fullName>
    </submittedName>
</protein>
<feature type="transmembrane region" description="Helical" evidence="5">
    <location>
        <begin position="7"/>
        <end position="33"/>
    </location>
</feature>
<dbReference type="InterPro" id="IPR050579">
    <property type="entry name" value="PMP-22/EMP/MP20-like"/>
</dbReference>
<keyword evidence="2 5" id="KW-0812">Transmembrane</keyword>
<organism evidence="6 7">
    <name type="scientific">Littorina saxatilis</name>
    <dbReference type="NCBI Taxonomy" id="31220"/>
    <lineage>
        <taxon>Eukaryota</taxon>
        <taxon>Metazoa</taxon>
        <taxon>Spiralia</taxon>
        <taxon>Lophotrochozoa</taxon>
        <taxon>Mollusca</taxon>
        <taxon>Gastropoda</taxon>
        <taxon>Caenogastropoda</taxon>
        <taxon>Littorinimorpha</taxon>
        <taxon>Littorinoidea</taxon>
        <taxon>Littorinidae</taxon>
        <taxon>Littorina</taxon>
    </lineage>
</organism>
<dbReference type="Gene3D" id="1.20.140.150">
    <property type="match status" value="1"/>
</dbReference>
<keyword evidence="3 5" id="KW-1133">Transmembrane helix</keyword>
<evidence type="ECO:0000313" key="7">
    <source>
        <dbReference type="Proteomes" id="UP001374579"/>
    </source>
</evidence>
<keyword evidence="4 5" id="KW-0472">Membrane</keyword>
<dbReference type="EMBL" id="JBAMIC010000001">
    <property type="protein sequence ID" value="KAK7114777.1"/>
    <property type="molecule type" value="Genomic_DNA"/>
</dbReference>
<dbReference type="GO" id="GO:0005886">
    <property type="term" value="C:plasma membrane"/>
    <property type="evidence" value="ECO:0007669"/>
    <property type="project" value="TreeGrafter"/>
</dbReference>
<dbReference type="PANTHER" id="PTHR10671:SF108">
    <property type="entry name" value="CLAUDIN FAMILY PROTEIN-RELATED"/>
    <property type="match status" value="1"/>
</dbReference>
<comment type="caution">
    <text evidence="6">The sequence shown here is derived from an EMBL/GenBank/DDBJ whole genome shotgun (WGS) entry which is preliminary data.</text>
</comment>
<keyword evidence="7" id="KW-1185">Reference proteome</keyword>
<evidence type="ECO:0000313" key="6">
    <source>
        <dbReference type="EMBL" id="KAK7114777.1"/>
    </source>
</evidence>
<sequence>MAGPVTLLLKVSLPVLLLGIILLIVTLVSPHWFSAGSLNDNSYAGLWKACGSVKGNTVCVSYDGSPSWIAGPEALECMALSCGLAAFGLAFKMLFRNTKITSILATLLAALSGILGICGAGYFYHKETNDPLFSDTAWCFYVNIVSDVIMLAGSVVLLVHTVRMPRGDYTAVN</sequence>
<dbReference type="Pfam" id="PF00822">
    <property type="entry name" value="PMP22_Claudin"/>
    <property type="match status" value="1"/>
</dbReference>
<evidence type="ECO:0000256" key="3">
    <source>
        <dbReference type="ARBA" id="ARBA00022989"/>
    </source>
</evidence>
<comment type="subcellular location">
    <subcellularLocation>
        <location evidence="1">Membrane</location>
        <topology evidence="1">Multi-pass membrane protein</topology>
    </subcellularLocation>
</comment>
<dbReference type="PANTHER" id="PTHR10671">
    <property type="entry name" value="EPITHELIAL MEMBRANE PROTEIN-RELATED"/>
    <property type="match status" value="1"/>
</dbReference>
<name>A0AAN9C009_9CAEN</name>
<feature type="transmembrane region" description="Helical" evidence="5">
    <location>
        <begin position="102"/>
        <end position="124"/>
    </location>
</feature>
<evidence type="ECO:0000256" key="5">
    <source>
        <dbReference type="SAM" id="Phobius"/>
    </source>
</evidence>